<dbReference type="Gene3D" id="3.40.50.720">
    <property type="entry name" value="NAD(P)-binding Rossmann-like Domain"/>
    <property type="match status" value="1"/>
</dbReference>
<evidence type="ECO:0000256" key="1">
    <source>
        <dbReference type="ARBA" id="ARBA00022857"/>
    </source>
</evidence>
<dbReference type="Pfam" id="PF00106">
    <property type="entry name" value="adh_short"/>
    <property type="match status" value="1"/>
</dbReference>
<dbReference type="RefSeq" id="WP_263372638.1">
    <property type="nucleotide sequence ID" value="NZ_JAGSYD010000006.1"/>
</dbReference>
<organism evidence="4 5">
    <name type="scientific">Granulicella cerasi</name>
    <dbReference type="NCBI Taxonomy" id="741063"/>
    <lineage>
        <taxon>Bacteria</taxon>
        <taxon>Pseudomonadati</taxon>
        <taxon>Acidobacteriota</taxon>
        <taxon>Terriglobia</taxon>
        <taxon>Terriglobales</taxon>
        <taxon>Acidobacteriaceae</taxon>
        <taxon>Granulicella</taxon>
    </lineage>
</organism>
<dbReference type="PANTHER" id="PTHR43086:SF2">
    <property type="entry name" value="HYDROXYSTEROID DEHYDROGENASE-LIKE PROTEIN 1"/>
    <property type="match status" value="1"/>
</dbReference>
<dbReference type="PANTHER" id="PTHR43086">
    <property type="entry name" value="VERY-LONG-CHAIN 3-OXOOACYL-COA REDUCTASE"/>
    <property type="match status" value="1"/>
</dbReference>
<keyword evidence="1" id="KW-0521">NADP</keyword>
<evidence type="ECO:0000313" key="5">
    <source>
        <dbReference type="Proteomes" id="UP001596391"/>
    </source>
</evidence>
<dbReference type="Proteomes" id="UP001596391">
    <property type="component" value="Unassembled WGS sequence"/>
</dbReference>
<accession>A0ABW1Z8Q9</accession>
<sequence>MSEMKRSALGVAVVTGASSGLGKVYADRLAQRGYDLLLVARRGDRLKAIGAEIEAKHGVNVESFVADLSDAAGIEATAKRLAGDASITLLVNNAGTSNIEPVAEVSATTLTKMITLNVTSLTLLTQAVLPGFLARNAGTIINIGSVVSFAGYAMVPVYGGTKAYVMNFTQALKQQIAESAVRLQYVAPSGTVSEIWDVMGLPKEALGDMPLMDTDECVDAALAGLDAGEFITAPSVHHAELVKAFEETSMKLLMASQVSTSAQRYRVK</sequence>
<dbReference type="InterPro" id="IPR036291">
    <property type="entry name" value="NAD(P)-bd_dom_sf"/>
</dbReference>
<evidence type="ECO:0000256" key="2">
    <source>
        <dbReference type="ARBA" id="ARBA00023002"/>
    </source>
</evidence>
<dbReference type="EC" id="1.-.-.-" evidence="4"/>
<proteinExistence type="inferred from homology"/>
<keyword evidence="2 4" id="KW-0560">Oxidoreductase</keyword>
<dbReference type="PRINTS" id="PR00081">
    <property type="entry name" value="GDHRDH"/>
</dbReference>
<dbReference type="PRINTS" id="PR00080">
    <property type="entry name" value="SDRFAMILY"/>
</dbReference>
<evidence type="ECO:0000313" key="4">
    <source>
        <dbReference type="EMBL" id="MFC6644810.1"/>
    </source>
</evidence>
<comment type="caution">
    <text evidence="4">The sequence shown here is derived from an EMBL/GenBank/DDBJ whole genome shotgun (WGS) entry which is preliminary data.</text>
</comment>
<evidence type="ECO:0000256" key="3">
    <source>
        <dbReference type="RuleBase" id="RU000363"/>
    </source>
</evidence>
<comment type="similarity">
    <text evidence="3">Belongs to the short-chain dehydrogenases/reductases (SDR) family.</text>
</comment>
<dbReference type="PIRSF" id="PIRSF000126">
    <property type="entry name" value="11-beta-HSD1"/>
    <property type="match status" value="1"/>
</dbReference>
<name>A0ABW1Z8Q9_9BACT</name>
<gene>
    <name evidence="4" type="ORF">ACFQBQ_04230</name>
</gene>
<reference evidence="5" key="1">
    <citation type="journal article" date="2019" name="Int. J. Syst. Evol. Microbiol.">
        <title>The Global Catalogue of Microorganisms (GCM) 10K type strain sequencing project: providing services to taxonomists for standard genome sequencing and annotation.</title>
        <authorList>
            <consortium name="The Broad Institute Genomics Platform"/>
            <consortium name="The Broad Institute Genome Sequencing Center for Infectious Disease"/>
            <person name="Wu L."/>
            <person name="Ma J."/>
        </authorList>
    </citation>
    <scope>NUCLEOTIDE SEQUENCE [LARGE SCALE GENOMIC DNA]</scope>
    <source>
        <strain evidence="5">CGMCC 1.16026</strain>
    </source>
</reference>
<dbReference type="SUPFAM" id="SSF51735">
    <property type="entry name" value="NAD(P)-binding Rossmann-fold domains"/>
    <property type="match status" value="1"/>
</dbReference>
<dbReference type="GO" id="GO:0016491">
    <property type="term" value="F:oxidoreductase activity"/>
    <property type="evidence" value="ECO:0007669"/>
    <property type="project" value="UniProtKB-KW"/>
</dbReference>
<keyword evidence="5" id="KW-1185">Reference proteome</keyword>
<dbReference type="EMBL" id="JBHSWI010000001">
    <property type="protein sequence ID" value="MFC6644810.1"/>
    <property type="molecule type" value="Genomic_DNA"/>
</dbReference>
<dbReference type="InterPro" id="IPR002347">
    <property type="entry name" value="SDR_fam"/>
</dbReference>
<protein>
    <submittedName>
        <fullName evidence="4">SDR family NAD(P)-dependent oxidoreductase</fullName>
        <ecNumber evidence="4">1.-.-.-</ecNumber>
    </submittedName>
</protein>